<comment type="caution">
    <text evidence="1">The sequence shown here is derived from an EMBL/GenBank/DDBJ whole genome shotgun (WGS) entry which is preliminary data.</text>
</comment>
<sequence>MFLFSVFNAFAEDLQSSNISAKTLLKLLNSDYAGSAIIDEDGDIKIKDDGLSLYVEVDDKRDVLKFYAIWKKSDTISSARLFKILNQWNTDTIFTTVFSYEDCIYLNYFLCTDGGINSDNFNGTLDWLFSIMSGFDEYLEGEDAI</sequence>
<dbReference type="InterPro" id="IPR019660">
    <property type="entry name" value="Put_sensory_transdc_reg_YbjN"/>
</dbReference>
<accession>S3LAY6</accession>
<dbReference type="Pfam" id="PF10722">
    <property type="entry name" value="YbjN"/>
    <property type="match status" value="1"/>
</dbReference>
<protein>
    <recommendedName>
        <fullName evidence="3">YbjN domain-containing protein</fullName>
    </recommendedName>
</protein>
<dbReference type="EMBL" id="ATFC01000008">
    <property type="protein sequence ID" value="EPF46880.1"/>
    <property type="molecule type" value="Genomic_DNA"/>
</dbReference>
<gene>
    <name evidence="1" type="ORF">HMPREF1222_01460</name>
</gene>
<reference evidence="1 2" key="1">
    <citation type="submission" date="2013-04" db="EMBL/GenBank/DDBJ databases">
        <title>The Genome Sequence of Treponema vincentii F0403.</title>
        <authorList>
            <consortium name="The Broad Institute Genomics Platform"/>
            <person name="Earl A."/>
            <person name="Ward D."/>
            <person name="Feldgarden M."/>
            <person name="Gevers D."/>
            <person name="Leonetti C."/>
            <person name="Izard J."/>
            <person name="Walker B."/>
            <person name="Young S."/>
            <person name="Zeng Q."/>
            <person name="Gargeya S."/>
            <person name="Fitzgerald M."/>
            <person name="Haas B."/>
            <person name="Abouelleil A."/>
            <person name="Allen A.W."/>
            <person name="Alvarado L."/>
            <person name="Arachchi H.M."/>
            <person name="Berlin A.M."/>
            <person name="Chapman S.B."/>
            <person name="Gainer-Dewar J."/>
            <person name="Goldberg J."/>
            <person name="Griggs A."/>
            <person name="Gujja S."/>
            <person name="Hansen M."/>
            <person name="Howarth C."/>
            <person name="Imamovic A."/>
            <person name="Ireland A."/>
            <person name="Larimer J."/>
            <person name="McCowan C."/>
            <person name="Murphy C."/>
            <person name="Pearson M."/>
            <person name="Poon T.W."/>
            <person name="Priest M."/>
            <person name="Roberts A."/>
            <person name="Saif S."/>
            <person name="Shea T."/>
            <person name="Sisk P."/>
            <person name="Sykes S."/>
            <person name="Wortman J."/>
            <person name="Nusbaum C."/>
            <person name="Birren B."/>
        </authorList>
    </citation>
    <scope>NUCLEOTIDE SEQUENCE [LARGE SCALE GENOMIC DNA]</scope>
    <source>
        <strain evidence="1 2">F0403</strain>
    </source>
</reference>
<dbReference type="PATRIC" id="fig|1125702.3.peg.1514"/>
<dbReference type="HOGENOM" id="CLU_1786056_0_0_12"/>
<proteinExistence type="predicted"/>
<dbReference type="AlphaFoldDB" id="S3LAY6"/>
<evidence type="ECO:0008006" key="3">
    <source>
        <dbReference type="Google" id="ProtNLM"/>
    </source>
</evidence>
<keyword evidence="2" id="KW-1185">Reference proteome</keyword>
<evidence type="ECO:0000313" key="2">
    <source>
        <dbReference type="Proteomes" id="UP000014605"/>
    </source>
</evidence>
<dbReference type="Proteomes" id="UP000014605">
    <property type="component" value="Unassembled WGS sequence"/>
</dbReference>
<organism evidence="1 2">
    <name type="scientific">Treponema vincentii F0403</name>
    <dbReference type="NCBI Taxonomy" id="1125702"/>
    <lineage>
        <taxon>Bacteria</taxon>
        <taxon>Pseudomonadati</taxon>
        <taxon>Spirochaetota</taxon>
        <taxon>Spirochaetia</taxon>
        <taxon>Spirochaetales</taxon>
        <taxon>Treponemataceae</taxon>
        <taxon>Treponema</taxon>
    </lineage>
</organism>
<evidence type="ECO:0000313" key="1">
    <source>
        <dbReference type="EMBL" id="EPF46880.1"/>
    </source>
</evidence>
<name>S3LAY6_9SPIR</name>